<keyword evidence="3 5" id="KW-1133">Transmembrane helix</keyword>
<organism evidence="7 8">
    <name type="scientific">Acanthoscelides obtectus</name>
    <name type="common">Bean weevil</name>
    <name type="synonym">Bruchus obtectus</name>
    <dbReference type="NCBI Taxonomy" id="200917"/>
    <lineage>
        <taxon>Eukaryota</taxon>
        <taxon>Metazoa</taxon>
        <taxon>Ecdysozoa</taxon>
        <taxon>Arthropoda</taxon>
        <taxon>Hexapoda</taxon>
        <taxon>Insecta</taxon>
        <taxon>Pterygota</taxon>
        <taxon>Neoptera</taxon>
        <taxon>Endopterygota</taxon>
        <taxon>Coleoptera</taxon>
        <taxon>Polyphaga</taxon>
        <taxon>Cucujiformia</taxon>
        <taxon>Chrysomeloidea</taxon>
        <taxon>Chrysomelidae</taxon>
        <taxon>Bruchinae</taxon>
        <taxon>Bruchini</taxon>
        <taxon>Acanthoscelides</taxon>
    </lineage>
</organism>
<feature type="transmembrane region" description="Helical" evidence="5">
    <location>
        <begin position="12"/>
        <end position="41"/>
    </location>
</feature>
<dbReference type="PANTHER" id="PTHR48021">
    <property type="match status" value="1"/>
</dbReference>
<feature type="transmembrane region" description="Helical" evidence="5">
    <location>
        <begin position="93"/>
        <end position="111"/>
    </location>
</feature>
<evidence type="ECO:0000256" key="4">
    <source>
        <dbReference type="ARBA" id="ARBA00023136"/>
    </source>
</evidence>
<evidence type="ECO:0000256" key="5">
    <source>
        <dbReference type="SAM" id="Phobius"/>
    </source>
</evidence>
<dbReference type="AlphaFoldDB" id="A0A9P0KL99"/>
<evidence type="ECO:0000313" key="8">
    <source>
        <dbReference type="Proteomes" id="UP001152888"/>
    </source>
</evidence>
<gene>
    <name evidence="7" type="ORF">ACAOBT_LOCUS11568</name>
</gene>
<dbReference type="GO" id="GO:0022857">
    <property type="term" value="F:transmembrane transporter activity"/>
    <property type="evidence" value="ECO:0007669"/>
    <property type="project" value="InterPro"/>
</dbReference>
<dbReference type="SUPFAM" id="SSF103473">
    <property type="entry name" value="MFS general substrate transporter"/>
    <property type="match status" value="1"/>
</dbReference>
<keyword evidence="4 5" id="KW-0472">Membrane</keyword>
<comment type="subcellular location">
    <subcellularLocation>
        <location evidence="1">Membrane</location>
        <topology evidence="1">Multi-pass membrane protein</topology>
    </subcellularLocation>
</comment>
<comment type="caution">
    <text evidence="7">The sequence shown here is derived from an EMBL/GenBank/DDBJ whole genome shotgun (WGS) entry which is preliminary data.</text>
</comment>
<dbReference type="InterPro" id="IPR020846">
    <property type="entry name" value="MFS_dom"/>
</dbReference>
<dbReference type="OrthoDB" id="8120565at2759"/>
<name>A0A9P0KL99_ACAOB</name>
<dbReference type="InterPro" id="IPR036259">
    <property type="entry name" value="MFS_trans_sf"/>
</dbReference>
<dbReference type="PANTHER" id="PTHR48021:SF47">
    <property type="entry name" value="GH17672P"/>
    <property type="match status" value="1"/>
</dbReference>
<feature type="domain" description="Major facilitator superfamily (MFS) profile" evidence="6">
    <location>
        <begin position="17"/>
        <end position="219"/>
    </location>
</feature>
<dbReference type="EMBL" id="CAKOFQ010006835">
    <property type="protein sequence ID" value="CAH1975341.1"/>
    <property type="molecule type" value="Genomic_DNA"/>
</dbReference>
<evidence type="ECO:0000256" key="2">
    <source>
        <dbReference type="ARBA" id="ARBA00022692"/>
    </source>
</evidence>
<accession>A0A9P0KL99</accession>
<evidence type="ECO:0000256" key="1">
    <source>
        <dbReference type="ARBA" id="ARBA00004141"/>
    </source>
</evidence>
<keyword evidence="2 5" id="KW-0812">Transmembrane</keyword>
<feature type="transmembrane region" description="Helical" evidence="5">
    <location>
        <begin position="117"/>
        <end position="139"/>
    </location>
</feature>
<evidence type="ECO:0000313" key="7">
    <source>
        <dbReference type="EMBL" id="CAH1975341.1"/>
    </source>
</evidence>
<dbReference type="GO" id="GO:0016020">
    <property type="term" value="C:membrane"/>
    <property type="evidence" value="ECO:0007669"/>
    <property type="project" value="UniProtKB-SubCell"/>
</dbReference>
<dbReference type="InterPro" id="IPR050549">
    <property type="entry name" value="MFS_Trehalose_Transporter"/>
</dbReference>
<dbReference type="InterPro" id="IPR005828">
    <property type="entry name" value="MFS_sugar_transport-like"/>
</dbReference>
<dbReference type="Gene3D" id="1.20.1250.20">
    <property type="entry name" value="MFS general substrate transporter like domains"/>
    <property type="match status" value="1"/>
</dbReference>
<evidence type="ECO:0000256" key="3">
    <source>
        <dbReference type="ARBA" id="ARBA00022989"/>
    </source>
</evidence>
<keyword evidence="8" id="KW-1185">Reference proteome</keyword>
<protein>
    <recommendedName>
        <fullName evidence="6">Major facilitator superfamily (MFS) profile domain-containing protein</fullName>
    </recommendedName>
</protein>
<feature type="transmembrane region" description="Helical" evidence="5">
    <location>
        <begin position="151"/>
        <end position="168"/>
    </location>
</feature>
<dbReference type="PROSITE" id="PS50850">
    <property type="entry name" value="MFS"/>
    <property type="match status" value="1"/>
</dbReference>
<sequence length="219" mass="24490">MLEINVKKEHGFNFYLYGSLLTVNLALFSSSTTLVWSSPVIPQLLSNDTNVNPLEEPITPVQQSLIGGLPYFGGILGPLLLERLCDILGRKKTSIILAVVTSIAFGILAFAKHLYAYYALRTILGGLLFYCIVVTSVYSSELTEDHNRGKFQCLLILFHVSGFLYGYALDYSVFTPKIEWMRDYQKQGWRTGPYSGLPPNDGLPPTCCKTKMTVFNEII</sequence>
<proteinExistence type="predicted"/>
<reference evidence="7" key="1">
    <citation type="submission" date="2022-03" db="EMBL/GenBank/DDBJ databases">
        <authorList>
            <person name="Sayadi A."/>
        </authorList>
    </citation>
    <scope>NUCLEOTIDE SEQUENCE</scope>
</reference>
<dbReference type="Pfam" id="PF00083">
    <property type="entry name" value="Sugar_tr"/>
    <property type="match status" value="1"/>
</dbReference>
<evidence type="ECO:0000259" key="6">
    <source>
        <dbReference type="PROSITE" id="PS50850"/>
    </source>
</evidence>
<dbReference type="Proteomes" id="UP001152888">
    <property type="component" value="Unassembled WGS sequence"/>
</dbReference>